<dbReference type="OMA" id="RRADRTW"/>
<reference evidence="3 4" key="1">
    <citation type="journal article" date="2010" name="Nat. Biotechnol.">
        <title>Genome sequence of the model mushroom Schizophyllum commune.</title>
        <authorList>
            <person name="Ohm R.A."/>
            <person name="de Jong J.F."/>
            <person name="Lugones L.G."/>
            <person name="Aerts A."/>
            <person name="Kothe E."/>
            <person name="Stajich J.E."/>
            <person name="de Vries R.P."/>
            <person name="Record E."/>
            <person name="Levasseur A."/>
            <person name="Baker S.E."/>
            <person name="Bartholomew K.A."/>
            <person name="Coutinho P.M."/>
            <person name="Erdmann S."/>
            <person name="Fowler T.J."/>
            <person name="Gathman A.C."/>
            <person name="Lombard V."/>
            <person name="Henrissat B."/>
            <person name="Knabe N."/>
            <person name="Kuees U."/>
            <person name="Lilly W.W."/>
            <person name="Lindquist E."/>
            <person name="Lucas S."/>
            <person name="Magnuson J.K."/>
            <person name="Piumi F."/>
            <person name="Raudaskoski M."/>
            <person name="Salamov A."/>
            <person name="Schmutz J."/>
            <person name="Schwarze F.W.M.R."/>
            <person name="vanKuyk P.A."/>
            <person name="Horton J.S."/>
            <person name="Grigoriev I.V."/>
            <person name="Woesten H.A.B."/>
        </authorList>
    </citation>
    <scope>NUCLEOTIDE SEQUENCE [LARGE SCALE GENOMIC DNA]</scope>
    <source>
        <strain evidence="4">H4-8 / FGSC 9210</strain>
    </source>
</reference>
<dbReference type="SUPFAM" id="SSF55797">
    <property type="entry name" value="PR-1-like"/>
    <property type="match status" value="1"/>
</dbReference>
<evidence type="ECO:0000313" key="4">
    <source>
        <dbReference type="Proteomes" id="UP000007431"/>
    </source>
</evidence>
<keyword evidence="1" id="KW-0732">Signal</keyword>
<dbReference type="InterPro" id="IPR014044">
    <property type="entry name" value="CAP_dom"/>
</dbReference>
<keyword evidence="4" id="KW-1185">Reference proteome</keyword>
<dbReference type="KEGG" id="scm:SCHCO_02627902"/>
<proteinExistence type="predicted"/>
<dbReference type="PROSITE" id="PS01010">
    <property type="entry name" value="CRISP_2"/>
    <property type="match status" value="1"/>
</dbReference>
<evidence type="ECO:0000313" key="3">
    <source>
        <dbReference type="EMBL" id="EFI96609.1"/>
    </source>
</evidence>
<dbReference type="Proteomes" id="UP000007431">
    <property type="component" value="Unassembled WGS sequence"/>
</dbReference>
<dbReference type="PANTHER" id="PTHR10334">
    <property type="entry name" value="CYSTEINE-RICH SECRETORY PROTEIN-RELATED"/>
    <property type="match status" value="1"/>
</dbReference>
<feature type="non-terminal residue" evidence="3">
    <location>
        <position position="181"/>
    </location>
</feature>
<dbReference type="InterPro" id="IPR001283">
    <property type="entry name" value="CRISP-related"/>
</dbReference>
<sequence>MKFTVIIASLLASVSAAAIDARDDLTARATPSTEIAQWLKAHNDERAKHGAAALTWNQSLADSAQSWANGCNFAHSNSGQNLAATFTSQANVSNNIPGAVQQWNNERPQYNATTFQGAGHWTQVVWKSTKTVGCAAHSCPPGTLGTKSTDPWKTLWYYVCNYSPPGNVYPQAKYYPANVQP</sequence>
<organism evidence="4">
    <name type="scientific">Schizophyllum commune (strain H4-8 / FGSC 9210)</name>
    <name type="common">Split gill fungus</name>
    <dbReference type="NCBI Taxonomy" id="578458"/>
    <lineage>
        <taxon>Eukaryota</taxon>
        <taxon>Fungi</taxon>
        <taxon>Dikarya</taxon>
        <taxon>Basidiomycota</taxon>
        <taxon>Agaricomycotina</taxon>
        <taxon>Agaricomycetes</taxon>
        <taxon>Agaricomycetidae</taxon>
        <taxon>Agaricales</taxon>
        <taxon>Schizophyllaceae</taxon>
        <taxon>Schizophyllum</taxon>
    </lineage>
</organism>
<dbReference type="PROSITE" id="PS01009">
    <property type="entry name" value="CRISP_1"/>
    <property type="match status" value="1"/>
</dbReference>
<dbReference type="InParanoid" id="D8Q6B4"/>
<dbReference type="HOGENOM" id="CLU_035730_6_3_1"/>
<protein>
    <submittedName>
        <fullName evidence="3">Defense-related protein SCP domain-containing protein</fullName>
    </submittedName>
</protein>
<feature type="chain" id="PRO_5003120585" evidence="1">
    <location>
        <begin position="17"/>
        <end position="181"/>
    </location>
</feature>
<feature type="signal peptide" evidence="1">
    <location>
        <begin position="1"/>
        <end position="16"/>
    </location>
</feature>
<dbReference type="eggNOG" id="KOG3017">
    <property type="taxonomic scope" value="Eukaryota"/>
</dbReference>
<dbReference type="InterPro" id="IPR035940">
    <property type="entry name" value="CAP_sf"/>
</dbReference>
<name>D8Q6B4_SCHCM</name>
<dbReference type="GeneID" id="9587009"/>
<dbReference type="PRINTS" id="PR00837">
    <property type="entry name" value="V5TPXLIKE"/>
</dbReference>
<dbReference type="AlphaFoldDB" id="D8Q6B4"/>
<dbReference type="InterPro" id="IPR018244">
    <property type="entry name" value="Allrgn_V5/Tpx1_CS"/>
</dbReference>
<accession>D8Q6B4</accession>
<dbReference type="EMBL" id="GL377307">
    <property type="protein sequence ID" value="EFI96609.1"/>
    <property type="molecule type" value="Genomic_DNA"/>
</dbReference>
<dbReference type="OrthoDB" id="337038at2759"/>
<dbReference type="VEuPathDB" id="FungiDB:SCHCODRAFT_02627902"/>
<evidence type="ECO:0000256" key="1">
    <source>
        <dbReference type="SAM" id="SignalP"/>
    </source>
</evidence>
<dbReference type="RefSeq" id="XP_003031512.1">
    <property type="nucleotide sequence ID" value="XM_003031466.1"/>
</dbReference>
<gene>
    <name evidence="3" type="ORF">SCHCODRAFT_110106</name>
</gene>
<dbReference type="Pfam" id="PF00188">
    <property type="entry name" value="CAP"/>
    <property type="match status" value="1"/>
</dbReference>
<dbReference type="SMART" id="SM00198">
    <property type="entry name" value="SCP"/>
    <property type="match status" value="1"/>
</dbReference>
<evidence type="ECO:0000259" key="2">
    <source>
        <dbReference type="SMART" id="SM00198"/>
    </source>
</evidence>
<dbReference type="Gene3D" id="3.40.33.10">
    <property type="entry name" value="CAP"/>
    <property type="match status" value="1"/>
</dbReference>
<feature type="domain" description="SCP" evidence="2">
    <location>
        <begin position="33"/>
        <end position="170"/>
    </location>
</feature>
<dbReference type="GO" id="GO:0005576">
    <property type="term" value="C:extracellular region"/>
    <property type="evidence" value="ECO:0007669"/>
    <property type="project" value="InterPro"/>
</dbReference>